<comment type="caution">
    <text evidence="1">The sequence shown here is derived from an EMBL/GenBank/DDBJ whole genome shotgun (WGS) entry which is preliminary data.</text>
</comment>
<proteinExistence type="predicted"/>
<reference evidence="1 2" key="1">
    <citation type="journal article" date="2015" name="Nature">
        <title>rRNA introns, odd ribosomes, and small enigmatic genomes across a large radiation of phyla.</title>
        <authorList>
            <person name="Brown C.T."/>
            <person name="Hug L.A."/>
            <person name="Thomas B.C."/>
            <person name="Sharon I."/>
            <person name="Castelle C.J."/>
            <person name="Singh A."/>
            <person name="Wilkins M.J."/>
            <person name="Williams K.H."/>
            <person name="Banfield J.F."/>
        </authorList>
    </citation>
    <scope>NUCLEOTIDE SEQUENCE [LARGE SCALE GENOMIC DNA]</scope>
</reference>
<sequence length="238" mass="27030">MLIYFSLSFIALGSIVFLLFVARGRYYSRNSFGMNGDPQHIYVSEIVSGLTPLIIRKSVSYNKILTTSPSADAPTGFRSINDIWYSQYGFAWLQLSRKDAVLGVGIVEQRPFRTVASYRTTFGDDAFVVLIQEWLSINREKVYVPLVISEKFLENNTSLPDGTMNSEKPPIFLAPIVKIRDHESCLAIPTATVGYCNWFVKNMSKINKLTDAWVRSAEVPKQLERYPLLLVFSSFKDE</sequence>
<gene>
    <name evidence="1" type="ORF">UV68_C0006G0031</name>
</gene>
<dbReference type="Proteomes" id="UP000033980">
    <property type="component" value="Unassembled WGS sequence"/>
</dbReference>
<protein>
    <submittedName>
        <fullName evidence="1">Uncharacterized protein</fullName>
    </submittedName>
</protein>
<name>A0A0G1D9T2_9BACT</name>
<dbReference type="AlphaFoldDB" id="A0A0G1D9T2"/>
<evidence type="ECO:0000313" key="1">
    <source>
        <dbReference type="EMBL" id="KKS94645.1"/>
    </source>
</evidence>
<evidence type="ECO:0000313" key="2">
    <source>
        <dbReference type="Proteomes" id="UP000033980"/>
    </source>
</evidence>
<organism evidence="1 2">
    <name type="scientific">Candidatus Collierbacteria bacterium GW2011_GWC2_43_12</name>
    <dbReference type="NCBI Taxonomy" id="1618390"/>
    <lineage>
        <taxon>Bacteria</taxon>
        <taxon>Candidatus Collieribacteriota</taxon>
    </lineage>
</organism>
<accession>A0A0G1D9T2</accession>
<dbReference type="EMBL" id="LCFK01000006">
    <property type="protein sequence ID" value="KKS94645.1"/>
    <property type="molecule type" value="Genomic_DNA"/>
</dbReference>